<protein>
    <submittedName>
        <fullName evidence="2">GNAT family N-acetyltransferase</fullName>
    </submittedName>
</protein>
<dbReference type="Pfam" id="PF00583">
    <property type="entry name" value="Acetyltransf_1"/>
    <property type="match status" value="1"/>
</dbReference>
<sequence>MSIVRISPLTLEDMDLLLELRMEVLSNVFEEERKNITDDEWEKIRNQNEIYYKKHLKDLGHVACAAYVNDKLAGCGGICLYDEMPSPDNISGKCGYLMNIYVRKEFRRKGLARSICHFLIEKGKESGAEKIYLESSVMAVPLYSSMGFEDMHGYMKLA</sequence>
<organism evidence="2 3">
    <name type="scientific">Pseudobutyrivibrio ruminis</name>
    <dbReference type="NCBI Taxonomy" id="46206"/>
    <lineage>
        <taxon>Bacteria</taxon>
        <taxon>Bacillati</taxon>
        <taxon>Bacillota</taxon>
        <taxon>Clostridia</taxon>
        <taxon>Lachnospirales</taxon>
        <taxon>Lachnospiraceae</taxon>
        <taxon>Pseudobutyrivibrio</taxon>
    </lineage>
</organism>
<dbReference type="AlphaFoldDB" id="A0A927UAJ2"/>
<dbReference type="InterPro" id="IPR000182">
    <property type="entry name" value="GNAT_dom"/>
</dbReference>
<accession>A0A927UAJ2</accession>
<dbReference type="Proteomes" id="UP000766246">
    <property type="component" value="Unassembled WGS sequence"/>
</dbReference>
<feature type="domain" description="N-acetyltransferase" evidence="1">
    <location>
        <begin position="4"/>
        <end position="158"/>
    </location>
</feature>
<reference evidence="2" key="1">
    <citation type="submission" date="2019-04" db="EMBL/GenBank/DDBJ databases">
        <title>Evolution of Biomass-Degrading Anaerobic Consortia Revealed by Metagenomics.</title>
        <authorList>
            <person name="Peng X."/>
        </authorList>
    </citation>
    <scope>NUCLEOTIDE SEQUENCE</scope>
    <source>
        <strain evidence="2">SIG311</strain>
    </source>
</reference>
<evidence type="ECO:0000259" key="1">
    <source>
        <dbReference type="PROSITE" id="PS51186"/>
    </source>
</evidence>
<dbReference type="PROSITE" id="PS51186">
    <property type="entry name" value="GNAT"/>
    <property type="match status" value="1"/>
</dbReference>
<evidence type="ECO:0000313" key="3">
    <source>
        <dbReference type="Proteomes" id="UP000766246"/>
    </source>
</evidence>
<dbReference type="CDD" id="cd04301">
    <property type="entry name" value="NAT_SF"/>
    <property type="match status" value="1"/>
</dbReference>
<dbReference type="GO" id="GO:0016747">
    <property type="term" value="F:acyltransferase activity, transferring groups other than amino-acyl groups"/>
    <property type="evidence" value="ECO:0007669"/>
    <property type="project" value="InterPro"/>
</dbReference>
<name>A0A927UAJ2_9FIRM</name>
<dbReference type="SUPFAM" id="SSF55729">
    <property type="entry name" value="Acyl-CoA N-acyltransferases (Nat)"/>
    <property type="match status" value="1"/>
</dbReference>
<dbReference type="EMBL" id="SVER01000077">
    <property type="protein sequence ID" value="MBE5921035.1"/>
    <property type="molecule type" value="Genomic_DNA"/>
</dbReference>
<gene>
    <name evidence="2" type="ORF">E7272_14555</name>
</gene>
<evidence type="ECO:0000313" key="2">
    <source>
        <dbReference type="EMBL" id="MBE5921035.1"/>
    </source>
</evidence>
<dbReference type="InterPro" id="IPR016181">
    <property type="entry name" value="Acyl_CoA_acyltransferase"/>
</dbReference>
<proteinExistence type="predicted"/>
<comment type="caution">
    <text evidence="2">The sequence shown here is derived from an EMBL/GenBank/DDBJ whole genome shotgun (WGS) entry which is preliminary data.</text>
</comment>
<dbReference type="Gene3D" id="3.40.630.30">
    <property type="match status" value="1"/>
</dbReference>